<feature type="transmembrane region" description="Helical" evidence="6">
    <location>
        <begin position="40"/>
        <end position="57"/>
    </location>
</feature>
<feature type="transmembrane region" description="Helical" evidence="6">
    <location>
        <begin position="744"/>
        <end position="765"/>
    </location>
</feature>
<dbReference type="Pfam" id="PF13515">
    <property type="entry name" value="FUSC_2"/>
    <property type="match status" value="1"/>
</dbReference>
<evidence type="ECO:0000256" key="3">
    <source>
        <dbReference type="ARBA" id="ARBA00022989"/>
    </source>
</evidence>
<dbReference type="PANTHER" id="PTHR37994:SF3">
    <property type="entry name" value="ER TRANSPORTER 6TM N-TERMINAL DOMAIN-CONTAINING PROTEIN"/>
    <property type="match status" value="1"/>
</dbReference>
<reference evidence="10 11" key="1">
    <citation type="journal article" date="2018" name="Evol. Lett.">
        <title>Horizontal gene cluster transfer increased hallucinogenic mushroom diversity.</title>
        <authorList>
            <person name="Reynolds H.T."/>
            <person name="Vijayakumar V."/>
            <person name="Gluck-Thaler E."/>
            <person name="Korotkin H.B."/>
            <person name="Matheny P.B."/>
            <person name="Slot J.C."/>
        </authorList>
    </citation>
    <scope>NUCLEOTIDE SEQUENCE [LARGE SCALE GENOMIC DNA]</scope>
    <source>
        <strain evidence="10 11">2631</strain>
    </source>
</reference>
<feature type="transmembrane region" description="Helical" evidence="6">
    <location>
        <begin position="718"/>
        <end position="737"/>
    </location>
</feature>
<dbReference type="InParanoid" id="A0A409XAP7"/>
<feature type="compositionally biased region" description="Acidic residues" evidence="5">
    <location>
        <begin position="578"/>
        <end position="588"/>
    </location>
</feature>
<dbReference type="InterPro" id="IPR018823">
    <property type="entry name" value="ArAE_2_N"/>
</dbReference>
<evidence type="ECO:0000313" key="10">
    <source>
        <dbReference type="EMBL" id="PPQ87849.1"/>
    </source>
</evidence>
<dbReference type="PANTHER" id="PTHR37994">
    <property type="entry name" value="ARAE_2_N DOMAIN-CONTAINING PROTEIN-RELATED"/>
    <property type="match status" value="1"/>
</dbReference>
<feature type="transmembrane region" description="Helical" evidence="6">
    <location>
        <begin position="215"/>
        <end position="234"/>
    </location>
</feature>
<evidence type="ECO:0000259" key="8">
    <source>
        <dbReference type="Pfam" id="PF10337"/>
    </source>
</evidence>
<feature type="region of interest" description="Disordered" evidence="5">
    <location>
        <begin position="1"/>
        <end position="22"/>
    </location>
</feature>
<keyword evidence="4 6" id="KW-0472">Membrane</keyword>
<comment type="subcellular location">
    <subcellularLocation>
        <location evidence="1">Membrane</location>
        <topology evidence="1">Multi-pass membrane protein</topology>
    </subcellularLocation>
</comment>
<gene>
    <name evidence="10" type="ORF">CVT25_009501</name>
</gene>
<dbReference type="InterPro" id="IPR049453">
    <property type="entry name" value="Memb_transporter_dom"/>
</dbReference>
<evidence type="ECO:0000256" key="5">
    <source>
        <dbReference type="SAM" id="MobiDB-lite"/>
    </source>
</evidence>
<feature type="transmembrane region" description="Helical" evidence="6">
    <location>
        <begin position="183"/>
        <end position="203"/>
    </location>
</feature>
<protein>
    <recommendedName>
        <fullName evidence="12">ER transporter 6TM N-terminal domain-containing protein</fullName>
    </recommendedName>
</protein>
<keyword evidence="3 6" id="KW-1133">Transmembrane helix</keyword>
<feature type="transmembrane region" description="Helical" evidence="6">
    <location>
        <begin position="63"/>
        <end position="79"/>
    </location>
</feature>
<keyword evidence="2 6" id="KW-0812">Transmembrane</keyword>
<keyword evidence="11" id="KW-1185">Reference proteome</keyword>
<evidence type="ECO:0000313" key="11">
    <source>
        <dbReference type="Proteomes" id="UP000283269"/>
    </source>
</evidence>
<dbReference type="GO" id="GO:0016020">
    <property type="term" value="C:membrane"/>
    <property type="evidence" value="ECO:0007669"/>
    <property type="project" value="UniProtKB-SubCell"/>
</dbReference>
<evidence type="ECO:0000259" key="7">
    <source>
        <dbReference type="Pfam" id="PF10334"/>
    </source>
</evidence>
<proteinExistence type="predicted"/>
<feature type="transmembrane region" description="Helical" evidence="6">
    <location>
        <begin position="785"/>
        <end position="804"/>
    </location>
</feature>
<feature type="transmembrane region" description="Helical" evidence="6">
    <location>
        <begin position="692"/>
        <end position="712"/>
    </location>
</feature>
<dbReference type="Pfam" id="PF10337">
    <property type="entry name" value="ArAE_2_N"/>
    <property type="match status" value="1"/>
</dbReference>
<accession>A0A409XAP7</accession>
<feature type="domain" description="DUF2421" evidence="7">
    <location>
        <begin position="803"/>
        <end position="1107"/>
    </location>
</feature>
<evidence type="ECO:0000256" key="6">
    <source>
        <dbReference type="SAM" id="Phobius"/>
    </source>
</evidence>
<comment type="caution">
    <text evidence="10">The sequence shown here is derived from an EMBL/GenBank/DDBJ whole genome shotgun (WGS) entry which is preliminary data.</text>
</comment>
<dbReference type="AlphaFoldDB" id="A0A409XAP7"/>
<evidence type="ECO:0000259" key="9">
    <source>
        <dbReference type="Pfam" id="PF13515"/>
    </source>
</evidence>
<evidence type="ECO:0008006" key="12">
    <source>
        <dbReference type="Google" id="ProtNLM"/>
    </source>
</evidence>
<feature type="domain" description="Integral membrane bound transporter" evidence="9">
    <location>
        <begin position="661"/>
        <end position="799"/>
    </location>
</feature>
<evidence type="ECO:0000256" key="4">
    <source>
        <dbReference type="ARBA" id="ARBA00023136"/>
    </source>
</evidence>
<dbReference type="InterPro" id="IPR018820">
    <property type="entry name" value="BRE4-related_DUF2421"/>
</dbReference>
<feature type="transmembrane region" description="Helical" evidence="6">
    <location>
        <begin position="159"/>
        <end position="176"/>
    </location>
</feature>
<feature type="region of interest" description="Disordered" evidence="5">
    <location>
        <begin position="558"/>
        <end position="614"/>
    </location>
</feature>
<dbReference type="Pfam" id="PF10334">
    <property type="entry name" value="BRE4"/>
    <property type="match status" value="1"/>
</dbReference>
<name>A0A409XAP7_PSICY</name>
<evidence type="ECO:0000256" key="1">
    <source>
        <dbReference type="ARBA" id="ARBA00004141"/>
    </source>
</evidence>
<dbReference type="Proteomes" id="UP000283269">
    <property type="component" value="Unassembled WGS sequence"/>
</dbReference>
<feature type="domain" description="Putative ER transporter 6TM N-terminal" evidence="8">
    <location>
        <begin position="27"/>
        <end position="468"/>
    </location>
</feature>
<dbReference type="STRING" id="93625.A0A409XAP7"/>
<feature type="compositionally biased region" description="Polar residues" evidence="5">
    <location>
        <begin position="558"/>
        <end position="577"/>
    </location>
</feature>
<evidence type="ECO:0000256" key="2">
    <source>
        <dbReference type="ARBA" id="ARBA00022692"/>
    </source>
</evidence>
<dbReference type="EMBL" id="NHYD01002198">
    <property type="protein sequence ID" value="PPQ87849.1"/>
    <property type="molecule type" value="Genomic_DNA"/>
</dbReference>
<feature type="compositionally biased region" description="Basic and acidic residues" evidence="5">
    <location>
        <begin position="1"/>
        <end position="20"/>
    </location>
</feature>
<feature type="region of interest" description="Disordered" evidence="5">
    <location>
        <begin position="1020"/>
        <end position="1043"/>
    </location>
</feature>
<feature type="compositionally biased region" description="Basic and acidic residues" evidence="5">
    <location>
        <begin position="589"/>
        <end position="600"/>
    </location>
</feature>
<sequence length="1134" mass="125062">MDSPSIKEKEPSKPAREPGGLDKAFPWLKPALRSRRTIKTWIRCCIALAAAMMLMVATKPSHTMGQAAFFCVIVSVMLPPTFALSVFLMAATILLLGMLVGWAWGSAAMASALSVRSASLYARQTEKLQSLLDPNSTIPIARQIQIQTFHGIFLDPRSSAVYGAFLFIGTFALGALRAYIPSLTLLSIFGSIVMDVACTTGPLLPRAQYTVPEQLIIPATFYVAVAIGSVILIFPESLSHVWLNLLLDTFWTQTLDLLRLQSETLAILPSDHEAWAKLNARGAQLRTSLVNATDTVSDQLKLIDLDTSIGRLGPADLKKINLELKSIMFRSSGLQSFQSFVNDSNIAVQKEAEAPEGLAPGDQTPHSGRYQALSRRIRNRELKHGHDLDSLVPILASSSLNLRKASESAVVCIVDWFQQCNSHRWMAFVSRPSQSLITERHDKLMKELQSLESALQEFRSVERVKLIKPYERFFDPNTRLLLRNCDMFTSRSLYICFVFIDTIDAFSESIAKLLKIIVEVDERRPKSKIWFPGRIAKVRQNITNGEFKSAGGPLAMGTSENPVSFSTNDSSQTSLTDPDSDDEDDDAEEKSKKDADEKVCVADPPTRQNPDAFPPTSAVGRSIVRIAPLFRFFKSPQGIFALRMGIVSVALWIPSACHSTAWFYYDNKGLWALIMAQTGLAVYAGDQIAGFIVRITGTLIGLLVGMVVWYIGAGHGNGNPYGLVVATTIIISPFLFARVAGTPAHVGLFTMICITTVFVVGYSWINANQAVISNPGVGVTLGWKRALLVIIGFTAGFIVMLFPNPISSRVLVRKTLAAVIGESGNIFAGEVEAFLSEEQKGRSGINEKIELVGRAEPDDKKVSPKERRIRKIARRVIAVSYKLRMISPSLSTAKFEPQISGRWPHEQYEELHRLQTRVLGSLVLLTTSFSKLDTKWCSALVHRSPFMNPNFASFHSPVLSDVFSTIAVVSTSLMDGRPLPAFLPKLRDRLVYHEYHTAKTMKPSFVQAFFPRSFGEKEEKEKSVHTDSSSELMGKGEKPGYESEEEIGDVAGPVHVDGSSVGIELDELTLDMLLNEQLPAHSTAVVALSSLLSRVDEMIDITRTLCGQASFRGYEGLQQDYLDREERAVGGSRP</sequence>
<feature type="transmembrane region" description="Helical" evidence="6">
    <location>
        <begin position="640"/>
        <end position="663"/>
    </location>
</feature>
<feature type="transmembrane region" description="Helical" evidence="6">
    <location>
        <begin position="86"/>
        <end position="105"/>
    </location>
</feature>
<dbReference type="OrthoDB" id="2274698at2759"/>
<organism evidence="10 11">
    <name type="scientific">Psilocybe cyanescens</name>
    <dbReference type="NCBI Taxonomy" id="93625"/>
    <lineage>
        <taxon>Eukaryota</taxon>
        <taxon>Fungi</taxon>
        <taxon>Dikarya</taxon>
        <taxon>Basidiomycota</taxon>
        <taxon>Agaricomycotina</taxon>
        <taxon>Agaricomycetes</taxon>
        <taxon>Agaricomycetidae</taxon>
        <taxon>Agaricales</taxon>
        <taxon>Agaricineae</taxon>
        <taxon>Strophariaceae</taxon>
        <taxon>Psilocybe</taxon>
    </lineage>
</organism>